<dbReference type="RefSeq" id="WP_184113585.1">
    <property type="nucleotide sequence ID" value="NZ_BNAJ01000008.1"/>
</dbReference>
<comment type="catalytic activity">
    <reaction evidence="5">
        <text>L-alanine + NAD(+) + H2O = pyruvate + NH4(+) + NADH + H(+)</text>
        <dbReference type="Rhea" id="RHEA:18405"/>
        <dbReference type="ChEBI" id="CHEBI:15361"/>
        <dbReference type="ChEBI" id="CHEBI:15377"/>
        <dbReference type="ChEBI" id="CHEBI:15378"/>
        <dbReference type="ChEBI" id="CHEBI:28938"/>
        <dbReference type="ChEBI" id="CHEBI:57540"/>
        <dbReference type="ChEBI" id="CHEBI:57945"/>
        <dbReference type="ChEBI" id="CHEBI:57972"/>
        <dbReference type="EC" id="1.4.1.1"/>
    </reaction>
</comment>
<feature type="binding site" evidence="8">
    <location>
        <begin position="296"/>
        <end position="299"/>
    </location>
    <ligand>
        <name>NAD(+)</name>
        <dbReference type="ChEBI" id="CHEBI:57540"/>
    </ligand>
</feature>
<dbReference type="InterPro" id="IPR007886">
    <property type="entry name" value="AlaDH/PNT_N"/>
</dbReference>
<evidence type="ECO:0000256" key="2">
    <source>
        <dbReference type="ARBA" id="ARBA00012897"/>
    </source>
</evidence>
<organism evidence="13 14">
    <name type="scientific">Deinococcus metalli</name>
    <dbReference type="NCBI Taxonomy" id="1141878"/>
    <lineage>
        <taxon>Bacteria</taxon>
        <taxon>Thermotogati</taxon>
        <taxon>Deinococcota</taxon>
        <taxon>Deinococci</taxon>
        <taxon>Deinococcales</taxon>
        <taxon>Deinococcaceae</taxon>
        <taxon>Deinococcus</taxon>
    </lineage>
</organism>
<feature type="binding site" evidence="8">
    <location>
        <begin position="237"/>
        <end position="238"/>
    </location>
    <ligand>
        <name>NAD(+)</name>
        <dbReference type="ChEBI" id="CHEBI:57540"/>
    </ligand>
</feature>
<dbReference type="EMBL" id="JACHFK010000008">
    <property type="protein sequence ID" value="MBB5377750.1"/>
    <property type="molecule type" value="Genomic_DNA"/>
</dbReference>
<evidence type="ECO:0000256" key="4">
    <source>
        <dbReference type="ARBA" id="ARBA00023027"/>
    </source>
</evidence>
<feature type="binding site" evidence="8">
    <location>
        <position position="132"/>
    </location>
    <ligand>
        <name>NAD(+)</name>
        <dbReference type="ChEBI" id="CHEBI:57540"/>
    </ligand>
</feature>
<dbReference type="GO" id="GO:0005886">
    <property type="term" value="C:plasma membrane"/>
    <property type="evidence" value="ECO:0007669"/>
    <property type="project" value="TreeGrafter"/>
</dbReference>
<evidence type="ECO:0000256" key="1">
    <source>
        <dbReference type="ARBA" id="ARBA00005689"/>
    </source>
</evidence>
<proteinExistence type="inferred from homology"/>
<dbReference type="InterPro" id="IPR007698">
    <property type="entry name" value="AlaDH/PNT_NAD(H)-bd"/>
</dbReference>
<feature type="binding site" evidence="8">
    <location>
        <position position="196"/>
    </location>
    <ligand>
        <name>NAD(+)</name>
        <dbReference type="ChEBI" id="CHEBI:57540"/>
    </ligand>
</feature>
<dbReference type="PANTHER" id="PTHR42795:SF1">
    <property type="entry name" value="ALANINE DEHYDROGENASE"/>
    <property type="match status" value="1"/>
</dbReference>
<dbReference type="Pfam" id="PF01262">
    <property type="entry name" value="AlaDh_PNT_C"/>
    <property type="match status" value="1"/>
</dbReference>
<dbReference type="EC" id="1.4.1.1" evidence="2 5"/>
<keyword evidence="15" id="KW-1185">Reference proteome</keyword>
<feature type="active site" description="Proton donor/acceptor" evidence="6">
    <location>
        <position position="268"/>
    </location>
</feature>
<evidence type="ECO:0000313" key="13">
    <source>
        <dbReference type="EMBL" id="MBB5377750.1"/>
    </source>
</evidence>
<dbReference type="PROSITE" id="PS00837">
    <property type="entry name" value="ALADH_PNT_2"/>
    <property type="match status" value="1"/>
</dbReference>
<accession>A0A7W8NRB9</accession>
<dbReference type="InterPro" id="IPR036291">
    <property type="entry name" value="NAD(P)-bd_dom_sf"/>
</dbReference>
<feature type="active site" description="Proton donor/acceptor" evidence="6">
    <location>
        <position position="94"/>
    </location>
</feature>
<evidence type="ECO:0000313" key="15">
    <source>
        <dbReference type="Proteomes" id="UP000619376"/>
    </source>
</evidence>
<evidence type="ECO:0000256" key="8">
    <source>
        <dbReference type="PIRSR" id="PIRSR000183-3"/>
    </source>
</evidence>
<dbReference type="SMART" id="SM01002">
    <property type="entry name" value="AlaDh_PNT_C"/>
    <property type="match status" value="1"/>
</dbReference>
<evidence type="ECO:0000313" key="12">
    <source>
        <dbReference type="EMBL" id="GHF53062.1"/>
    </source>
</evidence>
<feature type="domain" description="Alanine dehydrogenase/pyridine nucleotide transhydrogenase N-terminal" evidence="11">
    <location>
        <begin position="4"/>
        <end position="135"/>
    </location>
</feature>
<dbReference type="AlphaFoldDB" id="A0A7W8NRB9"/>
<dbReference type="GO" id="GO:0000286">
    <property type="term" value="F:alanine dehydrogenase activity"/>
    <property type="evidence" value="ECO:0007669"/>
    <property type="project" value="UniProtKB-UniRule"/>
</dbReference>
<comment type="caution">
    <text evidence="13">The sequence shown here is derived from an EMBL/GenBank/DDBJ whole genome shotgun (WGS) entry which is preliminary data.</text>
</comment>
<dbReference type="SUPFAM" id="SSF52283">
    <property type="entry name" value="Formate/glycerate dehydrogenase catalytic domain-like"/>
    <property type="match status" value="1"/>
</dbReference>
<feature type="binding site" evidence="7">
    <location>
        <position position="15"/>
    </location>
    <ligand>
        <name>substrate</name>
    </ligand>
</feature>
<evidence type="ECO:0000259" key="11">
    <source>
        <dbReference type="SMART" id="SM01003"/>
    </source>
</evidence>
<gene>
    <name evidence="12" type="ORF">GCM10017781_31790</name>
    <name evidence="13" type="ORF">HNQ07_003249</name>
</gene>
<evidence type="ECO:0000256" key="6">
    <source>
        <dbReference type="PIRSR" id="PIRSR000183-1"/>
    </source>
</evidence>
<dbReference type="Pfam" id="PF05222">
    <property type="entry name" value="AlaDh_PNT_N"/>
    <property type="match status" value="1"/>
</dbReference>
<comment type="similarity">
    <text evidence="1 5">Belongs to the AlaDH/PNT family.</text>
</comment>
<dbReference type="FunFam" id="3.40.50.720:FF:000049">
    <property type="entry name" value="Alanine dehydrogenase"/>
    <property type="match status" value="1"/>
</dbReference>
<dbReference type="NCBIfam" id="TIGR00518">
    <property type="entry name" value="alaDH"/>
    <property type="match status" value="1"/>
</dbReference>
<dbReference type="PANTHER" id="PTHR42795">
    <property type="entry name" value="ALANINE DEHYDROGENASE"/>
    <property type="match status" value="1"/>
</dbReference>
<protein>
    <recommendedName>
        <fullName evidence="2 5">Alanine dehydrogenase</fullName>
        <ecNumber evidence="2 5">1.4.1.1</ecNumber>
    </recommendedName>
</protein>
<dbReference type="PIRSF" id="PIRSF000183">
    <property type="entry name" value="Alanine_dh"/>
    <property type="match status" value="1"/>
</dbReference>
<reference evidence="12" key="4">
    <citation type="submission" date="2024-05" db="EMBL/GenBank/DDBJ databases">
        <authorList>
            <person name="Sun Q."/>
            <person name="Zhou Y."/>
        </authorList>
    </citation>
    <scope>NUCLEOTIDE SEQUENCE</scope>
    <source>
        <strain evidence="12">CGMCC 1.18437</strain>
    </source>
</reference>
<dbReference type="SMART" id="SM01003">
    <property type="entry name" value="AlaDh_PNT_N"/>
    <property type="match status" value="1"/>
</dbReference>
<dbReference type="GO" id="GO:0042853">
    <property type="term" value="P:L-alanine catabolic process"/>
    <property type="evidence" value="ECO:0007669"/>
    <property type="project" value="InterPro"/>
</dbReference>
<evidence type="ECO:0000313" key="14">
    <source>
        <dbReference type="Proteomes" id="UP000539473"/>
    </source>
</evidence>
<keyword evidence="4 5" id="KW-0520">NAD</keyword>
<dbReference type="InterPro" id="IPR008141">
    <property type="entry name" value="Ala_DH"/>
</dbReference>
<reference evidence="12" key="1">
    <citation type="journal article" date="2014" name="Int. J. Syst. Evol. Microbiol.">
        <title>Complete genome of a new Firmicutes species belonging to the dominant human colonic microbiota ('Ruminococcus bicirculans') reveals two chromosomes and a selective capacity to utilize plant glucans.</title>
        <authorList>
            <consortium name="NISC Comparative Sequencing Program"/>
            <person name="Wegmann U."/>
            <person name="Louis P."/>
            <person name="Goesmann A."/>
            <person name="Henrissat B."/>
            <person name="Duncan S.H."/>
            <person name="Flint H.J."/>
        </authorList>
    </citation>
    <scope>NUCLEOTIDE SEQUENCE</scope>
    <source>
        <strain evidence="12">CGMCC 1.18437</strain>
    </source>
</reference>
<dbReference type="Gene3D" id="3.40.50.720">
    <property type="entry name" value="NAD(P)-binding Rossmann-like Domain"/>
    <property type="match status" value="2"/>
</dbReference>
<feature type="binding site" evidence="8">
    <location>
        <position position="201"/>
    </location>
    <ligand>
        <name>NAD(+)</name>
        <dbReference type="ChEBI" id="CHEBI:57540"/>
    </ligand>
</feature>
<reference evidence="15" key="2">
    <citation type="journal article" date="2019" name="Int. J. Syst. Evol. Microbiol.">
        <title>The Global Catalogue of Microorganisms (GCM) 10K type strain sequencing project: providing services to taxonomists for standard genome sequencing and annotation.</title>
        <authorList>
            <consortium name="The Broad Institute Genomics Platform"/>
            <consortium name="The Broad Institute Genome Sequencing Center for Infectious Disease"/>
            <person name="Wu L."/>
            <person name="Ma J."/>
        </authorList>
    </citation>
    <scope>NUCLEOTIDE SEQUENCE [LARGE SCALE GENOMIC DNA]</scope>
    <source>
        <strain evidence="15">CGMCC 1.18437</strain>
    </source>
</reference>
<evidence type="ECO:0000256" key="9">
    <source>
        <dbReference type="PIRSR" id="PIRSR000183-4"/>
    </source>
</evidence>
<feature type="domain" description="Alanine dehydrogenase/pyridine nucleotide transhydrogenase NAD(H)-binding" evidence="10">
    <location>
        <begin position="147"/>
        <end position="295"/>
    </location>
</feature>
<dbReference type="CDD" id="cd05305">
    <property type="entry name" value="L-AlaDH"/>
    <property type="match status" value="1"/>
</dbReference>
<feature type="binding site" evidence="7">
    <location>
        <position position="73"/>
    </location>
    <ligand>
        <name>substrate</name>
    </ligand>
</feature>
<feature type="binding site" evidence="8">
    <location>
        <begin position="265"/>
        <end position="268"/>
    </location>
    <ligand>
        <name>NAD(+)</name>
        <dbReference type="ChEBI" id="CHEBI:57540"/>
    </ligand>
</feature>
<evidence type="ECO:0000256" key="7">
    <source>
        <dbReference type="PIRSR" id="PIRSR000183-2"/>
    </source>
</evidence>
<reference evidence="13 14" key="3">
    <citation type="submission" date="2020-08" db="EMBL/GenBank/DDBJ databases">
        <title>Genomic Encyclopedia of Type Strains, Phase IV (KMG-IV): sequencing the most valuable type-strain genomes for metagenomic binning, comparative biology and taxonomic classification.</title>
        <authorList>
            <person name="Goeker M."/>
        </authorList>
    </citation>
    <scope>NUCLEOTIDE SEQUENCE [LARGE SCALE GENOMIC DNA]</scope>
    <source>
        <strain evidence="13 14">DSM 27521</strain>
    </source>
</reference>
<name>A0A7W8NRB9_9DEIO</name>
<evidence type="ECO:0000256" key="5">
    <source>
        <dbReference type="PIRNR" id="PIRNR000183"/>
    </source>
</evidence>
<feature type="binding site" evidence="8">
    <location>
        <position position="218"/>
    </location>
    <ligand>
        <name>NAD(+)</name>
        <dbReference type="ChEBI" id="CHEBI:57540"/>
    </ligand>
</feature>
<evidence type="ECO:0000259" key="10">
    <source>
        <dbReference type="SMART" id="SM01002"/>
    </source>
</evidence>
<dbReference type="Proteomes" id="UP000539473">
    <property type="component" value="Unassembled WGS sequence"/>
</dbReference>
<keyword evidence="8" id="KW-0547">Nucleotide-binding</keyword>
<dbReference type="Proteomes" id="UP000619376">
    <property type="component" value="Unassembled WGS sequence"/>
</dbReference>
<keyword evidence="3 5" id="KW-0560">Oxidoreductase</keyword>
<dbReference type="InterPro" id="IPR008143">
    <property type="entry name" value="Ala_DH/PNT_CS2"/>
</dbReference>
<dbReference type="EMBL" id="BNAJ01000008">
    <property type="protein sequence ID" value="GHF53062.1"/>
    <property type="molecule type" value="Genomic_DNA"/>
</dbReference>
<dbReference type="GO" id="GO:0000166">
    <property type="term" value="F:nucleotide binding"/>
    <property type="evidence" value="ECO:0007669"/>
    <property type="project" value="UniProtKB-KW"/>
</dbReference>
<feature type="binding site" evidence="9">
    <location>
        <position position="325"/>
    </location>
    <ligand>
        <name>Mg(2+)</name>
        <dbReference type="ChEBI" id="CHEBI:18420"/>
    </ligand>
</feature>
<sequence>MHIGLPKEIKVKENRVALTPGGVATLVRRGHSVTVEQGAGVGSGIPDSEYVQAGAQLGSGDDAWAAEMVVKVKEPVEREYRYLRDDLLLFTYLHLAADRPLTDALLAAGTTGVAYETVQTADGSLPLLTPMSEVAGRLSVQAGAYHLQKPVGGRGVLLGGVPGVQPGHVTIVGGGVVGTNAAKMAMGLGAKVTILDVSQRRLAYLDDVFFGKLTTMMSSEANIRDLLPTTDLLIGAVLIPGAKAPHLVTRDMLKLMPEGSVIVDVAVDQGGCVETIHPTTHDDPTYVVDGVIHYGVANMPGAVPRTSTFALTNQTLPYALLLADHGVHALHRNPALMLGLNTHRGQLTYRGVADAFDLPHAAPDAVLA</sequence>
<dbReference type="SUPFAM" id="SSF51735">
    <property type="entry name" value="NAD(P)-binding Rossmann-fold domains"/>
    <property type="match status" value="1"/>
</dbReference>
<evidence type="ECO:0000256" key="3">
    <source>
        <dbReference type="ARBA" id="ARBA00023002"/>
    </source>
</evidence>